<dbReference type="Proteomes" id="UP000711736">
    <property type="component" value="Unassembled WGS sequence"/>
</dbReference>
<comment type="similarity">
    <text evidence="2">Belongs to the acyltransferase 3 family.</text>
</comment>
<evidence type="ECO:0000256" key="7">
    <source>
        <dbReference type="SAM" id="MobiDB-lite"/>
    </source>
</evidence>
<organism evidence="10 11">
    <name type="scientific">Bifidobacterium colobi</name>
    <dbReference type="NCBI Taxonomy" id="2809026"/>
    <lineage>
        <taxon>Bacteria</taxon>
        <taxon>Bacillati</taxon>
        <taxon>Actinomycetota</taxon>
        <taxon>Actinomycetes</taxon>
        <taxon>Bifidobacteriales</taxon>
        <taxon>Bifidobacteriaceae</taxon>
        <taxon>Bifidobacterium</taxon>
    </lineage>
</organism>
<feature type="region of interest" description="Disordered" evidence="7">
    <location>
        <begin position="1"/>
        <end position="20"/>
    </location>
</feature>
<keyword evidence="11" id="KW-1185">Reference proteome</keyword>
<comment type="caution">
    <text evidence="10">The sequence shown here is derived from an EMBL/GenBank/DDBJ whole genome shotgun (WGS) entry which is preliminary data.</text>
</comment>
<name>A0ABS5UY94_9BIFI</name>
<comment type="subcellular location">
    <subcellularLocation>
        <location evidence="1">Cell membrane</location>
        <topology evidence="1">Multi-pass membrane protein</topology>
    </subcellularLocation>
</comment>
<evidence type="ECO:0000313" key="10">
    <source>
        <dbReference type="EMBL" id="MBT1175733.1"/>
    </source>
</evidence>
<feature type="domain" description="Acyltransferase 3" evidence="9">
    <location>
        <begin position="28"/>
        <end position="128"/>
    </location>
</feature>
<evidence type="ECO:0000256" key="2">
    <source>
        <dbReference type="ARBA" id="ARBA00007400"/>
    </source>
</evidence>
<evidence type="ECO:0000256" key="3">
    <source>
        <dbReference type="ARBA" id="ARBA00022475"/>
    </source>
</evidence>
<keyword evidence="10" id="KW-0012">Acyltransferase</keyword>
<evidence type="ECO:0000256" key="8">
    <source>
        <dbReference type="SAM" id="Phobius"/>
    </source>
</evidence>
<evidence type="ECO:0000256" key="4">
    <source>
        <dbReference type="ARBA" id="ARBA00022692"/>
    </source>
</evidence>
<keyword evidence="3" id="KW-1003">Cell membrane</keyword>
<evidence type="ECO:0000313" key="11">
    <source>
        <dbReference type="Proteomes" id="UP000711736"/>
    </source>
</evidence>
<accession>A0ABS5UY94</accession>
<keyword evidence="4 8" id="KW-0812">Transmembrane</keyword>
<sequence>MKETAMQGKLKNGSVTINDPAGSGRRDPAIDVLRCLAILLVLSLHSLRYAVPLANGADPGLVSASQLLASAIVGLSTLGVPLFIMITGYLLLHREYTKEYMHRFLRRNVLPLLIAFEIWNALTAVVHYNLYNECRFYRLVKIRVIPWSCAHGTYVVSASNCWSIPYFAVTCCDAAMVQA</sequence>
<dbReference type="PANTHER" id="PTHR40074">
    <property type="entry name" value="O-ACETYLTRANSFERASE WECH"/>
    <property type="match status" value="1"/>
</dbReference>
<protein>
    <submittedName>
        <fullName evidence="10">Acyltransferase</fullName>
    </submittedName>
</protein>
<evidence type="ECO:0000256" key="5">
    <source>
        <dbReference type="ARBA" id="ARBA00022989"/>
    </source>
</evidence>
<evidence type="ECO:0000256" key="6">
    <source>
        <dbReference type="ARBA" id="ARBA00023136"/>
    </source>
</evidence>
<keyword evidence="5 8" id="KW-1133">Transmembrane helix</keyword>
<dbReference type="PANTHER" id="PTHR40074:SF2">
    <property type="entry name" value="O-ACETYLTRANSFERASE WECH"/>
    <property type="match status" value="1"/>
</dbReference>
<feature type="transmembrane region" description="Helical" evidence="8">
    <location>
        <begin position="112"/>
        <end position="131"/>
    </location>
</feature>
<reference evidence="10 11" key="1">
    <citation type="journal article" date="2021" name="Environ. Microbiol.">
        <title>Genetic insights into the dark matter of the mammalian gut microbiota through targeted genome reconstruction.</title>
        <authorList>
            <person name="Lugli G.A."/>
            <person name="Alessandri G."/>
            <person name="Milani C."/>
            <person name="Viappiani A."/>
            <person name="Fontana F."/>
            <person name="Tarracchini C."/>
            <person name="Mancabelli L."/>
            <person name="Argentini C."/>
            <person name="Ruiz L."/>
            <person name="Margolles A."/>
            <person name="van Sinderen D."/>
            <person name="Turroni F."/>
            <person name="Ventura M."/>
        </authorList>
    </citation>
    <scope>NUCLEOTIDE SEQUENCE [LARGE SCALE GENOMIC DNA]</scope>
    <source>
        <strain evidence="10 11">LC6</strain>
    </source>
</reference>
<evidence type="ECO:0000259" key="9">
    <source>
        <dbReference type="Pfam" id="PF01757"/>
    </source>
</evidence>
<feature type="transmembrane region" description="Helical" evidence="8">
    <location>
        <begin position="71"/>
        <end position="92"/>
    </location>
</feature>
<dbReference type="InterPro" id="IPR002656">
    <property type="entry name" value="Acyl_transf_3_dom"/>
</dbReference>
<dbReference type="EMBL" id="JAFEJU010000008">
    <property type="protein sequence ID" value="MBT1175733.1"/>
    <property type="molecule type" value="Genomic_DNA"/>
</dbReference>
<dbReference type="Pfam" id="PF01757">
    <property type="entry name" value="Acyl_transf_3"/>
    <property type="match status" value="1"/>
</dbReference>
<dbReference type="GO" id="GO:0016746">
    <property type="term" value="F:acyltransferase activity"/>
    <property type="evidence" value="ECO:0007669"/>
    <property type="project" value="UniProtKB-KW"/>
</dbReference>
<keyword evidence="6 8" id="KW-0472">Membrane</keyword>
<proteinExistence type="inferred from homology"/>
<gene>
    <name evidence="10" type="ORF">JS530_09535</name>
</gene>
<feature type="transmembrane region" description="Helical" evidence="8">
    <location>
        <begin position="32"/>
        <end position="51"/>
    </location>
</feature>
<evidence type="ECO:0000256" key="1">
    <source>
        <dbReference type="ARBA" id="ARBA00004651"/>
    </source>
</evidence>
<keyword evidence="10" id="KW-0808">Transferase</keyword>